<dbReference type="EMBL" id="UCZA01000001">
    <property type="protein sequence ID" value="SQP77101.1"/>
    <property type="molecule type" value="Genomic_DNA"/>
</dbReference>
<gene>
    <name evidence="1" type="primary">yfdI</name>
    <name evidence="1" type="ORF">SAMEA3752557_00113</name>
</gene>
<evidence type="ECO:0000313" key="2">
    <source>
        <dbReference type="Proteomes" id="UP000250671"/>
    </source>
</evidence>
<evidence type="ECO:0000313" key="1">
    <source>
        <dbReference type="EMBL" id="SQP77101.1"/>
    </source>
</evidence>
<organism evidence="1 2">
    <name type="scientific">Escherichia coli</name>
    <dbReference type="NCBI Taxonomy" id="562"/>
    <lineage>
        <taxon>Bacteria</taxon>
        <taxon>Pseudomonadati</taxon>
        <taxon>Pseudomonadota</taxon>
        <taxon>Gammaproteobacteria</taxon>
        <taxon>Enterobacterales</taxon>
        <taxon>Enterobacteriaceae</taxon>
        <taxon>Escherichia</taxon>
    </lineage>
</organism>
<reference evidence="1 2" key="1">
    <citation type="submission" date="2018-06" db="EMBL/GenBank/DDBJ databases">
        <authorList>
            <consortium name="Pathogen Informatics"/>
            <person name="Doyle S."/>
        </authorList>
    </citation>
    <scope>NUCLEOTIDE SEQUENCE [LARGE SCALE GENOMIC DNA]</scope>
    <source>
        <strain evidence="1 2">VREC0535</strain>
    </source>
</reference>
<protein>
    <submittedName>
        <fullName evidence="1">CPS-53 (KpLE1) prophage putative inner membrane protein</fullName>
    </submittedName>
</protein>
<dbReference type="AlphaFoldDB" id="A0A2X3Q2S9"/>
<dbReference type="RefSeq" id="WP_089592799.1">
    <property type="nucleotide sequence ID" value="NZ_CP047662.1"/>
</dbReference>
<name>A0A2X3Q2S9_ECOLX</name>
<sequence>MAERIRYVFLAIFCALLCKESIDIWMMNNGDFDRAITPFMNGIRQFSHDGTLLYTLKENFSSIVNYEYKSSFSYILYLYAYVISIFTHTFDLRLWSSLSKIVYICALYKLFVEINNKKYSYLLFPVSALLLFTPSILSQFTAFYQEQIVITLLPVITYIILKKEISRFDKVLLVACAALIATSKSQFFYIPILISLISIIFIDIRDKKFHLAMVIATIIALSFSFFSPSATKNNSYHSLYFGTLLYNKSNGKENPSWAVDECIGVDAWGNKFDLDKGAVTTEDAGACFAKNKERGLKDSLLLMLKQPSMFLLLPFDSGVRTQLTEDYFHVFKENKLIISKSVFLNEVQKIKDSALSTVRIPVAFIAMIASLIFIRKKYSVAIFTLSAFSISQFYISFIGEGYRDLDKHLFAMNFSFDLMIFIVLSIILDKVASGIYK</sequence>
<dbReference type="Proteomes" id="UP000250671">
    <property type="component" value="Unassembled WGS sequence"/>
</dbReference>
<proteinExistence type="predicted"/>
<accession>A0A2X3Q2S9</accession>